<gene>
    <name evidence="6" type="ORF">DUNSADRAFT_12236</name>
</gene>
<evidence type="ECO:0000256" key="2">
    <source>
        <dbReference type="ARBA" id="ARBA00023136"/>
    </source>
</evidence>
<evidence type="ECO:0000313" key="6">
    <source>
        <dbReference type="EMBL" id="KAF5832020.1"/>
    </source>
</evidence>
<name>A0ABQ7GBN0_DUNSA</name>
<keyword evidence="4" id="KW-1133">Transmembrane helix</keyword>
<evidence type="ECO:0000313" key="7">
    <source>
        <dbReference type="Proteomes" id="UP000815325"/>
    </source>
</evidence>
<evidence type="ECO:0000256" key="1">
    <source>
        <dbReference type="ARBA" id="ARBA00004370"/>
    </source>
</evidence>
<protein>
    <recommendedName>
        <fullName evidence="5">VASt domain-containing protein</fullName>
    </recommendedName>
</protein>
<feature type="non-terminal residue" evidence="6">
    <location>
        <position position="1"/>
    </location>
</feature>
<organism evidence="6 7">
    <name type="scientific">Dunaliella salina</name>
    <name type="common">Green alga</name>
    <name type="synonym">Protococcus salinus</name>
    <dbReference type="NCBI Taxonomy" id="3046"/>
    <lineage>
        <taxon>Eukaryota</taxon>
        <taxon>Viridiplantae</taxon>
        <taxon>Chlorophyta</taxon>
        <taxon>core chlorophytes</taxon>
        <taxon>Chlorophyceae</taxon>
        <taxon>CS clade</taxon>
        <taxon>Chlamydomonadales</taxon>
        <taxon>Dunaliellaceae</taxon>
        <taxon>Dunaliella</taxon>
    </lineage>
</organism>
<dbReference type="PROSITE" id="PS51778">
    <property type="entry name" value="VAST"/>
    <property type="match status" value="1"/>
</dbReference>
<comment type="subcellular location">
    <subcellularLocation>
        <location evidence="1">Membrane</location>
    </subcellularLocation>
</comment>
<evidence type="ECO:0000256" key="3">
    <source>
        <dbReference type="SAM" id="MobiDB-lite"/>
    </source>
</evidence>
<dbReference type="InterPro" id="IPR031968">
    <property type="entry name" value="VASt"/>
</dbReference>
<keyword evidence="2 4" id="KW-0472">Membrane</keyword>
<dbReference type="EMBL" id="MU069903">
    <property type="protein sequence ID" value="KAF5832020.1"/>
    <property type="molecule type" value="Genomic_DNA"/>
</dbReference>
<evidence type="ECO:0000259" key="5">
    <source>
        <dbReference type="PROSITE" id="PS51778"/>
    </source>
</evidence>
<dbReference type="InterPro" id="IPR051482">
    <property type="entry name" value="Cholesterol_transport"/>
</dbReference>
<reference evidence="6" key="1">
    <citation type="submission" date="2017-08" db="EMBL/GenBank/DDBJ databases">
        <authorList>
            <person name="Polle J.E."/>
            <person name="Barry K."/>
            <person name="Cushman J."/>
            <person name="Schmutz J."/>
            <person name="Tran D."/>
            <person name="Hathwaick L.T."/>
            <person name="Yim W.C."/>
            <person name="Jenkins J."/>
            <person name="Mckie-Krisberg Z.M."/>
            <person name="Prochnik S."/>
            <person name="Lindquist E."/>
            <person name="Dockter R.B."/>
            <person name="Adam C."/>
            <person name="Molina H."/>
            <person name="Bunkerborg J."/>
            <person name="Jin E."/>
            <person name="Buchheim M."/>
            <person name="Magnuson J."/>
        </authorList>
    </citation>
    <scope>NUCLEOTIDE SEQUENCE</scope>
    <source>
        <strain evidence="6">CCAP 19/18</strain>
    </source>
</reference>
<comment type="caution">
    <text evidence="6">The sequence shown here is derived from an EMBL/GenBank/DDBJ whole genome shotgun (WGS) entry which is preliminary data.</text>
</comment>
<sequence>VAEVLPAAGEEGEGLGSDGFEDEEDVPDAGPFTLVPPPLETSVLERRFACGPCRLYQLLVKSDSAIAASVAASEGLTKVETGEWRVAGKSRQRTVTYTKPLSIPVPFAPKQADVTEVHTLHVKEVSGWVLDFVITTDAPKGDLFRVVTQVVGQQGPEPNSSILRVTLTVDFVKNPGLLRGAIIGGTSKDTILHWETLSQRLESHLQSGGVRAQEGAQNGPIAATPSVPAPAAPPASLPVWPVFLLLALLLLLLALLLVSMLKGSHSLRLQTEQLSVSMQHLDQAQQRLRHLASSDGDVCVSGM</sequence>
<keyword evidence="4" id="KW-0812">Transmembrane</keyword>
<evidence type="ECO:0000256" key="4">
    <source>
        <dbReference type="SAM" id="Phobius"/>
    </source>
</evidence>
<accession>A0ABQ7GBN0</accession>
<feature type="region of interest" description="Disordered" evidence="3">
    <location>
        <begin position="208"/>
        <end position="228"/>
    </location>
</feature>
<dbReference type="PANTHER" id="PTHR23319:SF4">
    <property type="entry name" value="GRAM DOMAIN CONTAINING 1B, ISOFORM E"/>
    <property type="match status" value="1"/>
</dbReference>
<dbReference type="Proteomes" id="UP000815325">
    <property type="component" value="Unassembled WGS sequence"/>
</dbReference>
<feature type="domain" description="VASt" evidence="5">
    <location>
        <begin position="39"/>
        <end position="209"/>
    </location>
</feature>
<feature type="transmembrane region" description="Helical" evidence="4">
    <location>
        <begin position="239"/>
        <end position="261"/>
    </location>
</feature>
<feature type="region of interest" description="Disordered" evidence="3">
    <location>
        <begin position="1"/>
        <end position="24"/>
    </location>
</feature>
<keyword evidence="7" id="KW-1185">Reference proteome</keyword>
<dbReference type="PANTHER" id="PTHR23319">
    <property type="entry name" value="GRAM DOMAIN CONTAINING 1B, ISOFORM E"/>
    <property type="match status" value="1"/>
</dbReference>
<dbReference type="Pfam" id="PF16016">
    <property type="entry name" value="VASt"/>
    <property type="match status" value="1"/>
</dbReference>
<proteinExistence type="predicted"/>